<dbReference type="Pfam" id="PF08448">
    <property type="entry name" value="PAS_4"/>
    <property type="match status" value="1"/>
</dbReference>
<dbReference type="PANTHER" id="PTHR45339">
    <property type="entry name" value="HYBRID SIGNAL TRANSDUCTION HISTIDINE KINASE J"/>
    <property type="match status" value="1"/>
</dbReference>
<gene>
    <name evidence="11" type="ORF">SAMN05660652_02451</name>
</gene>
<dbReference type="InterPro" id="IPR001789">
    <property type="entry name" value="Sig_transdc_resp-reg_receiver"/>
</dbReference>
<dbReference type="InterPro" id="IPR036097">
    <property type="entry name" value="HisK_dim/P_sf"/>
</dbReference>
<dbReference type="Pfam" id="PF00512">
    <property type="entry name" value="HisKA"/>
    <property type="match status" value="2"/>
</dbReference>
<dbReference type="SMART" id="SM00448">
    <property type="entry name" value="REC"/>
    <property type="match status" value="3"/>
</dbReference>
<dbReference type="Gene3D" id="3.30.565.10">
    <property type="entry name" value="Histidine kinase-like ATPase, C-terminal domain"/>
    <property type="match status" value="2"/>
</dbReference>
<dbReference type="SUPFAM" id="SSF52172">
    <property type="entry name" value="CheY-like"/>
    <property type="match status" value="3"/>
</dbReference>
<comment type="function">
    <text evidence="5">Member of the two-component regulatory system BvgS/BvgA. Phosphorylates BvgA via a four-step phosphorelay in response to environmental signals.</text>
</comment>
<comment type="catalytic activity">
    <reaction evidence="1">
        <text>ATP + protein L-histidine = ADP + protein N-phospho-L-histidine.</text>
        <dbReference type="EC" id="2.7.13.3"/>
    </reaction>
</comment>
<feature type="domain" description="Response regulatory" evidence="10">
    <location>
        <begin position="1165"/>
        <end position="1281"/>
    </location>
</feature>
<evidence type="ECO:0000259" key="9">
    <source>
        <dbReference type="PROSITE" id="PS50109"/>
    </source>
</evidence>
<dbReference type="OrthoDB" id="8552871at2"/>
<feature type="modified residue" description="4-aspartylphosphate" evidence="7">
    <location>
        <position position="1065"/>
    </location>
</feature>
<sequence length="1284" mass="142488">MVHHQPPEIDYQALFEACPHPYLILRADSQFTIAAVNKRYLEATGTSREQMVGRGLFDIFPDNPDDHSGSSVGDLRASLNRVLRDQAPDIMGVQKYDIPLRDGSGGFEVKYWSPVNTPVANANGGLDLIIHHVEDVTEFILGRERLNKDNKEQLGKVEARAERMEAEVMHRTADVKKANRALKVALEELEKRRSELADLNQRLTELDRLKSEFFANVSHELRTPLTLIMAPLTQRLNSDDLPESFRREDERMLRNARVLYRHVSDLLDAAKVDSGHMGVAYARFDLAELCRVMAGYFDLIADERSIDYRIASPETLTAEMDCEKVQRILLNLLSNAFKFVPNGGRILVRVVVNDENTVFIEVEDNGPGVPKDMCEAVFERFRQLEGGATRQYGGTGLGLAIVREFSELHGGAAYVSQAPGGGALFCVRLPLHAPAGTKIADQPNRLDAIIEKVTIAELNPITNTSSLASSDTYLPLILVVEDNIDMNAFIVDILSKSYRTASAFNGRQGLERALSLEPDLILADVMMPEMSGSEMAIELRRHAELNHVPIMMLTAKDDDELRVKLLRANVQEYINKPFRADELLARVNGLVTARQQTIHALTVSENFAKATIDAVAKNLCVLDKTGRILAVNKAWRDFYDSNHPPSGHQNYGIGLNYLSICRSTIGPEADDAQQMAEGILKVITGQVDVFGLEYPCNSPTEQRWFQARVTRFHGDSGNVVIAHENITERKRAEQELERYRYHLEELVASRTAELAKAKDEAEVASQAKSTFLANMSHEIRTPMNAIIGLTHVLRRKIKDSDQIDKLGKIAGAADHLLGVINDILDISKIESGKLVLERVDFELDSMLSRICSMVVERAREKNLELVVDAALDINLVNGDATRLGQALLNYLGNAVKFTRKGTITLRALVVDETAHDVLLRFEVEDTGIGVAKENLPRLFHSFEQADSSTTRRFGGTGLGLAITRRLSQMMGGEAGVESVEGIGSTFWMTARLGRVQQRSSNHSIPALIGRRALVIDDTGVTRLVHSQLLHLMGLESEAVPSGRSALEVIEAADADNKPFDLVLIDLLMDDMNGFETLTRIRRLSLRQQPEAFLVTASGDEAILEEARKAGFSDVLLKPLSASLLNDCLVRLSTKITEQKKQQEEMIRAPVSSAEMTLKSNFGHKRILVVEDEPLNQEVALMILGQAGLSVDVANNGQEAVELCARQKYDLILMDIQMPVMDGLEATRRIRQLSDCAHAPILAMTANAFTEDRDACFNAGMNEFVAKPVDPSLLYSAVLRCLEKN</sequence>
<evidence type="ECO:0000256" key="3">
    <source>
        <dbReference type="ARBA" id="ARBA00022553"/>
    </source>
</evidence>
<dbReference type="EMBL" id="FNCY01000009">
    <property type="protein sequence ID" value="SDH86424.1"/>
    <property type="molecule type" value="Genomic_DNA"/>
</dbReference>
<dbReference type="SUPFAM" id="SSF55874">
    <property type="entry name" value="ATPase domain of HSP90 chaperone/DNA topoisomerase II/histidine kinase"/>
    <property type="match status" value="2"/>
</dbReference>
<dbReference type="Pfam" id="PF02518">
    <property type="entry name" value="HATPase_c"/>
    <property type="match status" value="2"/>
</dbReference>
<keyword evidence="4" id="KW-0902">Two-component regulatory system</keyword>
<feature type="domain" description="Histidine kinase" evidence="9">
    <location>
        <begin position="774"/>
        <end position="994"/>
    </location>
</feature>
<dbReference type="Gene3D" id="3.40.50.2300">
    <property type="match status" value="3"/>
</dbReference>
<keyword evidence="11" id="KW-0808">Transferase</keyword>
<name>A0A1G8FW85_9RHOO</name>
<evidence type="ECO:0000256" key="5">
    <source>
        <dbReference type="ARBA" id="ARBA00058004"/>
    </source>
</evidence>
<dbReference type="GO" id="GO:0000155">
    <property type="term" value="F:phosphorelay sensor kinase activity"/>
    <property type="evidence" value="ECO:0007669"/>
    <property type="project" value="InterPro"/>
</dbReference>
<dbReference type="InterPro" id="IPR005467">
    <property type="entry name" value="His_kinase_dom"/>
</dbReference>
<reference evidence="11 12" key="1">
    <citation type="submission" date="2016-10" db="EMBL/GenBank/DDBJ databases">
        <authorList>
            <person name="de Groot N.N."/>
        </authorList>
    </citation>
    <scope>NUCLEOTIDE SEQUENCE [LARGE SCALE GENOMIC DNA]</scope>
    <source>
        <strain evidence="11 12">DSM 5885</strain>
    </source>
</reference>
<evidence type="ECO:0000256" key="4">
    <source>
        <dbReference type="ARBA" id="ARBA00023012"/>
    </source>
</evidence>
<evidence type="ECO:0000259" key="10">
    <source>
        <dbReference type="PROSITE" id="PS50110"/>
    </source>
</evidence>
<feature type="domain" description="Response regulatory" evidence="10">
    <location>
        <begin position="476"/>
        <end position="591"/>
    </location>
</feature>
<dbReference type="Pfam" id="PF00072">
    <property type="entry name" value="Response_reg"/>
    <property type="match status" value="3"/>
</dbReference>
<keyword evidence="11" id="KW-0418">Kinase</keyword>
<dbReference type="CDD" id="cd00082">
    <property type="entry name" value="HisKA"/>
    <property type="match status" value="2"/>
</dbReference>
<dbReference type="InterPro" id="IPR004358">
    <property type="entry name" value="Sig_transdc_His_kin-like_C"/>
</dbReference>
<dbReference type="Gene3D" id="1.10.287.130">
    <property type="match status" value="2"/>
</dbReference>
<keyword evidence="8" id="KW-0175">Coiled coil</keyword>
<proteinExistence type="predicted"/>
<evidence type="ECO:0000313" key="12">
    <source>
        <dbReference type="Proteomes" id="UP000198607"/>
    </source>
</evidence>
<dbReference type="CDD" id="cd16922">
    <property type="entry name" value="HATPase_EvgS-ArcB-TorS-like"/>
    <property type="match status" value="1"/>
</dbReference>
<dbReference type="Proteomes" id="UP000198607">
    <property type="component" value="Unassembled WGS sequence"/>
</dbReference>
<dbReference type="RefSeq" id="WP_091938026.1">
    <property type="nucleotide sequence ID" value="NZ_FNCY01000009.1"/>
</dbReference>
<evidence type="ECO:0000313" key="11">
    <source>
        <dbReference type="EMBL" id="SDH86424.1"/>
    </source>
</evidence>
<evidence type="ECO:0000256" key="6">
    <source>
        <dbReference type="ARBA" id="ARBA00070152"/>
    </source>
</evidence>
<dbReference type="InterPro" id="IPR000014">
    <property type="entry name" value="PAS"/>
</dbReference>
<dbReference type="SMART" id="SM00388">
    <property type="entry name" value="HisKA"/>
    <property type="match status" value="2"/>
</dbReference>
<dbReference type="PROSITE" id="PS50109">
    <property type="entry name" value="HIS_KIN"/>
    <property type="match status" value="2"/>
</dbReference>
<dbReference type="InterPro" id="IPR003661">
    <property type="entry name" value="HisK_dim/P_dom"/>
</dbReference>
<dbReference type="SUPFAM" id="SSF47384">
    <property type="entry name" value="Homodimeric domain of signal transducing histidine kinase"/>
    <property type="match status" value="2"/>
</dbReference>
<dbReference type="STRING" id="83767.SAMN05660652_02451"/>
<dbReference type="PROSITE" id="PS50110">
    <property type="entry name" value="RESPONSE_REGULATORY"/>
    <property type="match status" value="3"/>
</dbReference>
<dbReference type="InterPro" id="IPR013656">
    <property type="entry name" value="PAS_4"/>
</dbReference>
<dbReference type="InterPro" id="IPR003594">
    <property type="entry name" value="HATPase_dom"/>
</dbReference>
<accession>A0A1G8FW85</accession>
<feature type="modified residue" description="4-aspartylphosphate" evidence="7">
    <location>
        <position position="524"/>
    </location>
</feature>
<feature type="domain" description="Histidine kinase" evidence="9">
    <location>
        <begin position="216"/>
        <end position="433"/>
    </location>
</feature>
<dbReference type="FunFam" id="3.30.565.10:FF:000010">
    <property type="entry name" value="Sensor histidine kinase RcsC"/>
    <property type="match status" value="1"/>
</dbReference>
<dbReference type="SMART" id="SM00091">
    <property type="entry name" value="PAS"/>
    <property type="match status" value="2"/>
</dbReference>
<dbReference type="InterPro" id="IPR011006">
    <property type="entry name" value="CheY-like_superfamily"/>
</dbReference>
<dbReference type="PANTHER" id="PTHR45339:SF1">
    <property type="entry name" value="HYBRID SIGNAL TRANSDUCTION HISTIDINE KINASE J"/>
    <property type="match status" value="1"/>
</dbReference>
<protein>
    <recommendedName>
        <fullName evidence="6">Virulence sensor protein BvgS</fullName>
        <ecNumber evidence="2">2.7.13.3</ecNumber>
    </recommendedName>
</protein>
<dbReference type="CDD" id="cd17546">
    <property type="entry name" value="REC_hyHK_CKI1_RcsC-like"/>
    <property type="match status" value="2"/>
</dbReference>
<dbReference type="InterPro" id="IPR035965">
    <property type="entry name" value="PAS-like_dom_sf"/>
</dbReference>
<keyword evidence="12" id="KW-1185">Reference proteome</keyword>
<dbReference type="PRINTS" id="PR00344">
    <property type="entry name" value="BCTRLSENSOR"/>
</dbReference>
<organism evidence="11 12">
    <name type="scientific">Propionivibrio dicarboxylicus</name>
    <dbReference type="NCBI Taxonomy" id="83767"/>
    <lineage>
        <taxon>Bacteria</taxon>
        <taxon>Pseudomonadati</taxon>
        <taxon>Pseudomonadota</taxon>
        <taxon>Betaproteobacteria</taxon>
        <taxon>Rhodocyclales</taxon>
        <taxon>Rhodocyclaceae</taxon>
        <taxon>Propionivibrio</taxon>
    </lineage>
</organism>
<evidence type="ECO:0000256" key="7">
    <source>
        <dbReference type="PROSITE-ProRule" id="PRU00169"/>
    </source>
</evidence>
<evidence type="ECO:0000256" key="8">
    <source>
        <dbReference type="SAM" id="Coils"/>
    </source>
</evidence>
<evidence type="ECO:0000256" key="1">
    <source>
        <dbReference type="ARBA" id="ARBA00000085"/>
    </source>
</evidence>
<keyword evidence="3 7" id="KW-0597">Phosphoprotein</keyword>
<dbReference type="EC" id="2.7.13.3" evidence="2"/>
<feature type="modified residue" description="4-aspartylphosphate" evidence="7">
    <location>
        <position position="1214"/>
    </location>
</feature>
<dbReference type="SMART" id="SM00387">
    <property type="entry name" value="HATPase_c"/>
    <property type="match status" value="2"/>
</dbReference>
<dbReference type="CDD" id="cd00130">
    <property type="entry name" value="PAS"/>
    <property type="match status" value="1"/>
</dbReference>
<dbReference type="Gene3D" id="3.30.450.20">
    <property type="entry name" value="PAS domain"/>
    <property type="match status" value="2"/>
</dbReference>
<evidence type="ECO:0000256" key="2">
    <source>
        <dbReference type="ARBA" id="ARBA00012438"/>
    </source>
</evidence>
<feature type="coiled-coil region" evidence="8">
    <location>
        <begin position="147"/>
        <end position="209"/>
    </location>
</feature>
<dbReference type="SUPFAM" id="SSF55785">
    <property type="entry name" value="PYP-like sensor domain (PAS domain)"/>
    <property type="match status" value="2"/>
</dbReference>
<dbReference type="InterPro" id="IPR036890">
    <property type="entry name" value="HATPase_C_sf"/>
</dbReference>
<feature type="domain" description="Response regulatory" evidence="10">
    <location>
        <begin position="1011"/>
        <end position="1132"/>
    </location>
</feature>